<dbReference type="Gene3D" id="3.40.50.10740">
    <property type="entry name" value="Class I glutamine amidotransferase-like"/>
    <property type="match status" value="1"/>
</dbReference>
<proteinExistence type="predicted"/>
<dbReference type="Proteomes" id="UP000250218">
    <property type="component" value="Chromosome"/>
</dbReference>
<dbReference type="AlphaFoldDB" id="A0A2Z4NDC7"/>
<accession>A0A2Z4NDC7</accession>
<gene>
    <name evidence="2" type="ORF">DP065_02285</name>
</gene>
<dbReference type="InterPro" id="IPR040449">
    <property type="entry name" value="Peptidase_S66_N"/>
</dbReference>
<feature type="domain" description="LD-carboxypeptidase N-terminal" evidence="1">
    <location>
        <begin position="9"/>
        <end position="72"/>
    </location>
</feature>
<organism evidence="2 3">
    <name type="scientific">[Mycoplasma] anseris</name>
    <dbReference type="NCBI Taxonomy" id="92400"/>
    <lineage>
        <taxon>Bacteria</taxon>
        <taxon>Bacillati</taxon>
        <taxon>Mycoplasmatota</taxon>
        <taxon>Mycoplasmoidales</taxon>
        <taxon>Metamycoplasmataceae</taxon>
        <taxon>Metamycoplasma</taxon>
    </lineage>
</organism>
<keyword evidence="3" id="KW-1185">Reference proteome</keyword>
<protein>
    <recommendedName>
        <fullName evidence="1">LD-carboxypeptidase N-terminal domain-containing protein</fullName>
    </recommendedName>
</protein>
<evidence type="ECO:0000259" key="1">
    <source>
        <dbReference type="Pfam" id="PF02016"/>
    </source>
</evidence>
<name>A0A2Z4NDC7_9BACT</name>
<dbReference type="SUPFAM" id="SSF52317">
    <property type="entry name" value="Class I glutamine amidotransferase-like"/>
    <property type="match status" value="1"/>
</dbReference>
<evidence type="ECO:0000313" key="3">
    <source>
        <dbReference type="Proteomes" id="UP000250218"/>
    </source>
</evidence>
<dbReference type="InterPro" id="IPR029062">
    <property type="entry name" value="Class_I_gatase-like"/>
</dbReference>
<sequence>MKINFNDKVAIVSLSSGLLGEPFCQHQITLGIKRLKEMHLNPVFSPNALAGVNFIANHPEQRAKDLIWPFNNLI</sequence>
<dbReference type="InterPro" id="IPR027478">
    <property type="entry name" value="LdcA_N"/>
</dbReference>
<dbReference type="KEGG" id="mane:DP065_02285"/>
<dbReference type="EMBL" id="CP030140">
    <property type="protein sequence ID" value="AWX69570.1"/>
    <property type="molecule type" value="Genomic_DNA"/>
</dbReference>
<dbReference type="Pfam" id="PF02016">
    <property type="entry name" value="Peptidase_S66"/>
    <property type="match status" value="1"/>
</dbReference>
<evidence type="ECO:0000313" key="2">
    <source>
        <dbReference type="EMBL" id="AWX69570.1"/>
    </source>
</evidence>
<reference evidence="3" key="1">
    <citation type="submission" date="2018-06" db="EMBL/GenBank/DDBJ databases">
        <title>Complete genome sequences of Mycoplasma anatis, M. anseris and M. cloacale type strains.</title>
        <authorList>
            <person name="Grozner D."/>
            <person name="Forro B."/>
            <person name="Sulyok K.M."/>
            <person name="Marton S."/>
            <person name="Kreizinger Z."/>
            <person name="Banyai K."/>
            <person name="Gyuranecz M."/>
        </authorList>
    </citation>
    <scope>NUCLEOTIDE SEQUENCE [LARGE SCALE GENOMIC DNA]</scope>
    <source>
        <strain evidence="3">ATCC 49234</strain>
    </source>
</reference>